<evidence type="ECO:0000256" key="1">
    <source>
        <dbReference type="ARBA" id="ARBA00007734"/>
    </source>
</evidence>
<evidence type="ECO:0000313" key="3">
    <source>
        <dbReference type="EMBL" id="ETW99357.1"/>
    </source>
</evidence>
<sequence length="952" mass="107503">MPGLTPPRSWASSSVSALHVLLDTASGRIDAHDQAVHQALAAIEKLDSGDPMWPVYAFLRGEAYRLQHQPESARQAYQTLVTWGAHDPYGDGWGGSSLINLALWRWLQMMQSDRPPCQNGARSCGSQAPTPLNHQDVQQLLNMADAIRQMRLPQGLFTVSAFCGLPQLEADIVRRLALLAWRIGQSDRATELFLDYLTLTDRAPAGVDEERLLNRVFRSGLATPGRLSLLQGKRLKSMGWRAEARLAFHQALDSQDAQVRAEARLHLAELLPESARSEAMTSLTSVIKTAANPHVVQQALLSRGRHFKRMGSDRDLQRFAGDLKRLIETFPRGRYTEEALYDLAHHFQTMGDFDQARHYFQKLQTAQGTVEWSQAAALQAALALYARGQSSDIATAIEDLEASARHHPFGPLRFNRLFWLGRLYAAQGNSKRAKYYFDQLIAERPFSYHGIRARMHMHLGPPAPRELWPGPLTRKAILTAYQNSTSPSELSRVSPYHARLQVALESGLYATVFATDRDLLTIFPSQRPTRIPLSELDRTLKLAPLGIWLALRQDALAASDVRTAASHRLQLAGIVGRWGGDWPLALTLLHNPLLAYKPQDNIQHDRQYLAVAYPAVFQKAISRSSQAHTVPGALLYGMARQNSLLYSAARSSSGALGVLQFLPGTFARFNQRWRLFDASSAATSAEYLLDPNLSLDLGALWFSEELLPRRQGHILLALMEYHAGTTAVDAWQAGWRRQKRLHDIEYMIETIPNPSTQQYVQRVLTDMMIAYASDLFPPHRKVSRASHVTPSTQLSRDLQRQRYRVALLPTYVTEPRRIYHAEHRAVQLLKETVRASDALELVFVSHDDEHMKQAKTKHISRRMLNKVWRRGKPKFDLVYQIGEQLGVDIVVLYGFDITSILDRMSIYVVNVRERKAHTQSVYTEGCFTDGDGYFEELDLTRKMFSESMEAMN</sequence>
<dbReference type="Gene3D" id="1.25.40.10">
    <property type="entry name" value="Tetratricopeptide repeat domain"/>
    <property type="match status" value="2"/>
</dbReference>
<protein>
    <recommendedName>
        <fullName evidence="2">Transglycosylase SLT domain-containing protein</fullName>
    </recommendedName>
</protein>
<evidence type="ECO:0000259" key="2">
    <source>
        <dbReference type="Pfam" id="PF01464"/>
    </source>
</evidence>
<accession>W4LN16</accession>
<dbReference type="PANTHER" id="PTHR37423:SF2">
    <property type="entry name" value="MEMBRANE-BOUND LYTIC MUREIN TRANSGLYCOSYLASE C"/>
    <property type="match status" value="1"/>
</dbReference>
<dbReference type="InterPro" id="IPR019734">
    <property type="entry name" value="TPR_rpt"/>
</dbReference>
<dbReference type="HOGENOM" id="CLU_309444_0_0_7"/>
<dbReference type="Proteomes" id="UP000019141">
    <property type="component" value="Unassembled WGS sequence"/>
</dbReference>
<dbReference type="AlphaFoldDB" id="W4LN16"/>
<organism evidence="3 4">
    <name type="scientific">Entotheonella factor</name>
    <dbReference type="NCBI Taxonomy" id="1429438"/>
    <lineage>
        <taxon>Bacteria</taxon>
        <taxon>Pseudomonadati</taxon>
        <taxon>Nitrospinota/Tectimicrobiota group</taxon>
        <taxon>Candidatus Tectimicrobiota</taxon>
        <taxon>Candidatus Entotheonellia</taxon>
        <taxon>Candidatus Entotheonellales</taxon>
        <taxon>Candidatus Entotheonellaceae</taxon>
        <taxon>Candidatus Entotheonella</taxon>
    </lineage>
</organism>
<dbReference type="InterPro" id="IPR011990">
    <property type="entry name" value="TPR-like_helical_dom_sf"/>
</dbReference>
<name>W4LN16_ENTF1</name>
<dbReference type="SUPFAM" id="SSF48452">
    <property type="entry name" value="TPR-like"/>
    <property type="match status" value="1"/>
</dbReference>
<feature type="domain" description="Transglycosylase SLT" evidence="2">
    <location>
        <begin position="621"/>
        <end position="738"/>
    </location>
</feature>
<comment type="similarity">
    <text evidence="1">Belongs to the transglycosylase Slt family.</text>
</comment>
<comment type="caution">
    <text evidence="3">The sequence shown here is derived from an EMBL/GenBank/DDBJ whole genome shotgun (WGS) entry which is preliminary data.</text>
</comment>
<dbReference type="InterPro" id="IPR023346">
    <property type="entry name" value="Lysozyme-like_dom_sf"/>
</dbReference>
<dbReference type="Pfam" id="PF01464">
    <property type="entry name" value="SLT"/>
    <property type="match status" value="1"/>
</dbReference>
<dbReference type="EMBL" id="AZHW01000456">
    <property type="protein sequence ID" value="ETW99357.1"/>
    <property type="molecule type" value="Genomic_DNA"/>
</dbReference>
<dbReference type="InterPro" id="IPR008258">
    <property type="entry name" value="Transglycosylase_SLT_dom_1"/>
</dbReference>
<dbReference type="SUPFAM" id="SSF53955">
    <property type="entry name" value="Lysozyme-like"/>
    <property type="match status" value="1"/>
</dbReference>
<proteinExistence type="inferred from homology"/>
<dbReference type="Gene3D" id="1.10.530.10">
    <property type="match status" value="1"/>
</dbReference>
<evidence type="ECO:0000313" key="4">
    <source>
        <dbReference type="Proteomes" id="UP000019141"/>
    </source>
</evidence>
<reference evidence="3 4" key="1">
    <citation type="journal article" date="2014" name="Nature">
        <title>An environmental bacterial taxon with a large and distinct metabolic repertoire.</title>
        <authorList>
            <person name="Wilson M.C."/>
            <person name="Mori T."/>
            <person name="Ruckert C."/>
            <person name="Uria A.R."/>
            <person name="Helf M.J."/>
            <person name="Takada K."/>
            <person name="Gernert C."/>
            <person name="Steffens U.A."/>
            <person name="Heycke N."/>
            <person name="Schmitt S."/>
            <person name="Rinke C."/>
            <person name="Helfrich E.J."/>
            <person name="Brachmann A.O."/>
            <person name="Gurgui C."/>
            <person name="Wakimoto T."/>
            <person name="Kracht M."/>
            <person name="Crusemann M."/>
            <person name="Hentschel U."/>
            <person name="Abe I."/>
            <person name="Matsunaga S."/>
            <person name="Kalinowski J."/>
            <person name="Takeyama H."/>
            <person name="Piel J."/>
        </authorList>
    </citation>
    <scope>NUCLEOTIDE SEQUENCE [LARGE SCALE GENOMIC DNA]</scope>
    <source>
        <strain evidence="4">TSY1</strain>
    </source>
</reference>
<gene>
    <name evidence="3" type="ORF">ETSY1_15330</name>
</gene>
<dbReference type="PANTHER" id="PTHR37423">
    <property type="entry name" value="SOLUBLE LYTIC MUREIN TRANSGLYCOSYLASE-RELATED"/>
    <property type="match status" value="1"/>
</dbReference>
<keyword evidence="4" id="KW-1185">Reference proteome</keyword>
<dbReference type="Pfam" id="PF13174">
    <property type="entry name" value="TPR_6"/>
    <property type="match status" value="1"/>
</dbReference>
<dbReference type="SMART" id="SM00028">
    <property type="entry name" value="TPR"/>
    <property type="match status" value="3"/>
</dbReference>